<dbReference type="PROSITE" id="PS00061">
    <property type="entry name" value="ADH_SHORT"/>
    <property type="match status" value="1"/>
</dbReference>
<dbReference type="SUPFAM" id="SSF51735">
    <property type="entry name" value="NAD(P)-binding Rossmann-fold domains"/>
    <property type="match status" value="1"/>
</dbReference>
<evidence type="ECO:0000256" key="1">
    <source>
        <dbReference type="ARBA" id="ARBA00006484"/>
    </source>
</evidence>
<gene>
    <name evidence="5" type="ORF">ASPVEDRAFT_204844</name>
</gene>
<dbReference type="CDD" id="cd05233">
    <property type="entry name" value="SDR_c"/>
    <property type="match status" value="1"/>
</dbReference>
<dbReference type="InterPro" id="IPR020904">
    <property type="entry name" value="Sc_DH/Rdtase_CS"/>
</dbReference>
<dbReference type="InterPro" id="IPR036291">
    <property type="entry name" value="NAD(P)-bd_dom_sf"/>
</dbReference>
<dbReference type="EMBL" id="KV878141">
    <property type="protein sequence ID" value="OJJ08930.1"/>
    <property type="molecule type" value="Genomic_DNA"/>
</dbReference>
<accession>A0A1L9Q582</accession>
<dbReference type="PRINTS" id="PR00080">
    <property type="entry name" value="SDRFAMILY"/>
</dbReference>
<dbReference type="Proteomes" id="UP000184073">
    <property type="component" value="Unassembled WGS sequence"/>
</dbReference>
<keyword evidence="6" id="KW-1185">Reference proteome</keyword>
<sequence length="257" mass="27117">MTSYTNKKAVIIGGTHGIGLATAELLLNSGAQVLLTGRSQQPIEAARAQLDEKAHIIQSDITALTNIDNLVLETKSIFGTDPQIDFLFINAGYAQLEPFASVTEESFARTFNTNVFGSFFVAQRFAPLIRDGGAIVFTSSVSAKMGFPGMAVYSASKAAVGSLVQCMASELASRGVRVNAVTPGFVKTPTMGVSGVTSDQLVEFEEEGSRVTPLDRIGRAEEVARVAVFLGFEATFTTGSEVLVDGGLVSFNKASNS</sequence>
<dbReference type="InterPro" id="IPR057326">
    <property type="entry name" value="KR_dom"/>
</dbReference>
<feature type="domain" description="Ketoreductase" evidence="4">
    <location>
        <begin position="7"/>
        <end position="184"/>
    </location>
</feature>
<dbReference type="PRINTS" id="PR00081">
    <property type="entry name" value="GDHRDH"/>
</dbReference>
<evidence type="ECO:0000256" key="3">
    <source>
        <dbReference type="ARBA" id="ARBA00023002"/>
    </source>
</evidence>
<dbReference type="RefSeq" id="XP_040674692.1">
    <property type="nucleotide sequence ID" value="XM_040809429.1"/>
</dbReference>
<dbReference type="FunFam" id="3.40.50.720:FF:000084">
    <property type="entry name" value="Short-chain dehydrogenase reductase"/>
    <property type="match status" value="1"/>
</dbReference>
<organism evidence="5 6">
    <name type="scientific">Aspergillus versicolor CBS 583.65</name>
    <dbReference type="NCBI Taxonomy" id="1036611"/>
    <lineage>
        <taxon>Eukaryota</taxon>
        <taxon>Fungi</taxon>
        <taxon>Dikarya</taxon>
        <taxon>Ascomycota</taxon>
        <taxon>Pezizomycotina</taxon>
        <taxon>Eurotiomycetes</taxon>
        <taxon>Eurotiomycetidae</taxon>
        <taxon>Eurotiales</taxon>
        <taxon>Aspergillaceae</taxon>
        <taxon>Aspergillus</taxon>
        <taxon>Aspergillus subgen. Nidulantes</taxon>
    </lineage>
</organism>
<dbReference type="InterPro" id="IPR002347">
    <property type="entry name" value="SDR_fam"/>
</dbReference>
<dbReference type="Gene3D" id="3.40.50.720">
    <property type="entry name" value="NAD(P)-binding Rossmann-like Domain"/>
    <property type="match status" value="1"/>
</dbReference>
<dbReference type="GeneID" id="63724940"/>
<keyword evidence="2" id="KW-0521">NADP</keyword>
<dbReference type="PANTHER" id="PTHR43669:SF3">
    <property type="entry name" value="ALCOHOL DEHYDROGENASE, PUTATIVE (AFU_ORTHOLOGUE AFUA_3G03445)-RELATED"/>
    <property type="match status" value="1"/>
</dbReference>
<evidence type="ECO:0000259" key="4">
    <source>
        <dbReference type="SMART" id="SM00822"/>
    </source>
</evidence>
<evidence type="ECO:0000313" key="6">
    <source>
        <dbReference type="Proteomes" id="UP000184073"/>
    </source>
</evidence>
<keyword evidence="3" id="KW-0560">Oxidoreductase</keyword>
<dbReference type="OrthoDB" id="47007at2759"/>
<proteinExistence type="inferred from homology"/>
<evidence type="ECO:0000256" key="2">
    <source>
        <dbReference type="ARBA" id="ARBA00022857"/>
    </source>
</evidence>
<dbReference type="AlphaFoldDB" id="A0A1L9Q582"/>
<dbReference type="GO" id="GO:0016491">
    <property type="term" value="F:oxidoreductase activity"/>
    <property type="evidence" value="ECO:0007669"/>
    <property type="project" value="UniProtKB-KW"/>
</dbReference>
<dbReference type="STRING" id="1036611.A0A1L9Q582"/>
<dbReference type="PANTHER" id="PTHR43669">
    <property type="entry name" value="5-KETO-D-GLUCONATE 5-REDUCTASE"/>
    <property type="match status" value="1"/>
</dbReference>
<reference evidence="6" key="1">
    <citation type="journal article" date="2017" name="Genome Biol.">
        <title>Comparative genomics reveals high biological diversity and specific adaptations in the industrially and medically important fungal genus Aspergillus.</title>
        <authorList>
            <person name="de Vries R.P."/>
            <person name="Riley R."/>
            <person name="Wiebenga A."/>
            <person name="Aguilar-Osorio G."/>
            <person name="Amillis S."/>
            <person name="Uchima C.A."/>
            <person name="Anderluh G."/>
            <person name="Asadollahi M."/>
            <person name="Askin M."/>
            <person name="Barry K."/>
            <person name="Battaglia E."/>
            <person name="Bayram O."/>
            <person name="Benocci T."/>
            <person name="Braus-Stromeyer S.A."/>
            <person name="Caldana C."/>
            <person name="Canovas D."/>
            <person name="Cerqueira G.C."/>
            <person name="Chen F."/>
            <person name="Chen W."/>
            <person name="Choi C."/>
            <person name="Clum A."/>
            <person name="Dos Santos R.A."/>
            <person name="Damasio A.R."/>
            <person name="Diallinas G."/>
            <person name="Emri T."/>
            <person name="Fekete E."/>
            <person name="Flipphi M."/>
            <person name="Freyberg S."/>
            <person name="Gallo A."/>
            <person name="Gournas C."/>
            <person name="Habgood R."/>
            <person name="Hainaut M."/>
            <person name="Harispe M.L."/>
            <person name="Henrissat B."/>
            <person name="Hilden K.S."/>
            <person name="Hope R."/>
            <person name="Hossain A."/>
            <person name="Karabika E."/>
            <person name="Karaffa L."/>
            <person name="Karanyi Z."/>
            <person name="Krasevec N."/>
            <person name="Kuo A."/>
            <person name="Kusch H."/>
            <person name="LaButti K."/>
            <person name="Lagendijk E.L."/>
            <person name="Lapidus A."/>
            <person name="Levasseur A."/>
            <person name="Lindquist E."/>
            <person name="Lipzen A."/>
            <person name="Logrieco A.F."/>
            <person name="MacCabe A."/>
            <person name="Maekelae M.R."/>
            <person name="Malavazi I."/>
            <person name="Melin P."/>
            <person name="Meyer V."/>
            <person name="Mielnichuk N."/>
            <person name="Miskei M."/>
            <person name="Molnar A.P."/>
            <person name="Mule G."/>
            <person name="Ngan C.Y."/>
            <person name="Orejas M."/>
            <person name="Orosz E."/>
            <person name="Ouedraogo J.P."/>
            <person name="Overkamp K.M."/>
            <person name="Park H.-S."/>
            <person name="Perrone G."/>
            <person name="Piumi F."/>
            <person name="Punt P.J."/>
            <person name="Ram A.F."/>
            <person name="Ramon A."/>
            <person name="Rauscher S."/>
            <person name="Record E."/>
            <person name="Riano-Pachon D.M."/>
            <person name="Robert V."/>
            <person name="Roehrig J."/>
            <person name="Ruller R."/>
            <person name="Salamov A."/>
            <person name="Salih N.S."/>
            <person name="Samson R.A."/>
            <person name="Sandor E."/>
            <person name="Sanguinetti M."/>
            <person name="Schuetze T."/>
            <person name="Sepcic K."/>
            <person name="Shelest E."/>
            <person name="Sherlock G."/>
            <person name="Sophianopoulou V."/>
            <person name="Squina F.M."/>
            <person name="Sun H."/>
            <person name="Susca A."/>
            <person name="Todd R.B."/>
            <person name="Tsang A."/>
            <person name="Unkles S.E."/>
            <person name="van de Wiele N."/>
            <person name="van Rossen-Uffink D."/>
            <person name="Oliveira J.V."/>
            <person name="Vesth T.C."/>
            <person name="Visser J."/>
            <person name="Yu J.-H."/>
            <person name="Zhou M."/>
            <person name="Andersen M.R."/>
            <person name="Archer D.B."/>
            <person name="Baker S.E."/>
            <person name="Benoit I."/>
            <person name="Brakhage A.A."/>
            <person name="Braus G.H."/>
            <person name="Fischer R."/>
            <person name="Frisvad J.C."/>
            <person name="Goldman G.H."/>
            <person name="Houbraken J."/>
            <person name="Oakley B."/>
            <person name="Pocsi I."/>
            <person name="Scazzocchio C."/>
            <person name="Seiboth B."/>
            <person name="vanKuyk P.A."/>
            <person name="Wortman J."/>
            <person name="Dyer P.S."/>
            <person name="Grigoriev I.V."/>
        </authorList>
    </citation>
    <scope>NUCLEOTIDE SEQUENCE [LARGE SCALE GENOMIC DNA]</scope>
    <source>
        <strain evidence="6">CBS 583.65</strain>
    </source>
</reference>
<comment type="similarity">
    <text evidence="1">Belongs to the short-chain dehydrogenases/reductases (SDR) family.</text>
</comment>
<name>A0A1L9Q582_ASPVE</name>
<dbReference type="GO" id="GO:0044550">
    <property type="term" value="P:secondary metabolite biosynthetic process"/>
    <property type="evidence" value="ECO:0007669"/>
    <property type="project" value="UniProtKB-ARBA"/>
</dbReference>
<protein>
    <recommendedName>
        <fullName evidence="4">Ketoreductase domain-containing protein</fullName>
    </recommendedName>
</protein>
<dbReference type="SMART" id="SM00822">
    <property type="entry name" value="PKS_KR"/>
    <property type="match status" value="1"/>
</dbReference>
<dbReference type="VEuPathDB" id="FungiDB:ASPVEDRAFT_204844"/>
<evidence type="ECO:0000313" key="5">
    <source>
        <dbReference type="EMBL" id="OJJ08930.1"/>
    </source>
</evidence>
<dbReference type="Pfam" id="PF13561">
    <property type="entry name" value="adh_short_C2"/>
    <property type="match status" value="1"/>
</dbReference>